<dbReference type="InterPro" id="IPR019185">
    <property type="entry name" value="Integral_membrane_SYS1-rel"/>
</dbReference>
<dbReference type="FunCoup" id="A0A1D2VNW2">
    <property type="interactions" value="244"/>
</dbReference>
<comment type="subcellular location">
    <subcellularLocation>
        <location evidence="1">Golgi apparatus membrane</location>
        <topology evidence="1">Multi-pass membrane protein</topology>
    </subcellularLocation>
</comment>
<feature type="non-terminal residue" evidence="10">
    <location>
        <position position="1"/>
    </location>
</feature>
<dbReference type="Pfam" id="PF09801">
    <property type="entry name" value="SYS1"/>
    <property type="match status" value="1"/>
</dbReference>
<dbReference type="EMBL" id="KV454475">
    <property type="protein sequence ID" value="ODV63284.1"/>
    <property type="molecule type" value="Genomic_DNA"/>
</dbReference>
<feature type="transmembrane region" description="Helical" evidence="9">
    <location>
        <begin position="12"/>
        <end position="36"/>
    </location>
</feature>
<evidence type="ECO:0008006" key="12">
    <source>
        <dbReference type="Google" id="ProtNLM"/>
    </source>
</evidence>
<evidence type="ECO:0000256" key="4">
    <source>
        <dbReference type="ARBA" id="ARBA00022692"/>
    </source>
</evidence>
<reference evidence="11" key="1">
    <citation type="submission" date="2016-05" db="EMBL/GenBank/DDBJ databases">
        <title>Comparative genomics of biotechnologically important yeasts.</title>
        <authorList>
            <consortium name="DOE Joint Genome Institute"/>
            <person name="Riley R."/>
            <person name="Haridas S."/>
            <person name="Wolfe K.H."/>
            <person name="Lopes M.R."/>
            <person name="Hittinger C.T."/>
            <person name="Goker M."/>
            <person name="Salamov A."/>
            <person name="Wisecaver J."/>
            <person name="Long T.M."/>
            <person name="Aerts A.L."/>
            <person name="Barry K."/>
            <person name="Choi C."/>
            <person name="Clum A."/>
            <person name="Coughlan A.Y."/>
            <person name="Deshpande S."/>
            <person name="Douglass A.P."/>
            <person name="Hanson S.J."/>
            <person name="Klenk H.-P."/>
            <person name="Labutti K."/>
            <person name="Lapidus A."/>
            <person name="Lindquist E."/>
            <person name="Lipzen A."/>
            <person name="Meier-Kolthoff J.P."/>
            <person name="Ohm R.A."/>
            <person name="Otillar R.P."/>
            <person name="Pangilinan J."/>
            <person name="Peng Y."/>
            <person name="Rokas A."/>
            <person name="Rosa C.A."/>
            <person name="Scheuner C."/>
            <person name="Sibirny A.A."/>
            <person name="Slot J.C."/>
            <person name="Stielow J.B."/>
            <person name="Sun H."/>
            <person name="Kurtzman C.P."/>
            <person name="Blackwell M."/>
            <person name="Grigoriev I.V."/>
            <person name="Jeffries T.W."/>
        </authorList>
    </citation>
    <scope>NUCLEOTIDE SEQUENCE [LARGE SCALE GENOMIC DNA]</scope>
    <source>
        <strain evidence="11">DSM 1968</strain>
    </source>
</reference>
<dbReference type="GO" id="GO:0000139">
    <property type="term" value="C:Golgi membrane"/>
    <property type="evidence" value="ECO:0007669"/>
    <property type="project" value="UniProtKB-SubCell"/>
</dbReference>
<evidence type="ECO:0000256" key="5">
    <source>
        <dbReference type="ARBA" id="ARBA00022927"/>
    </source>
</evidence>
<evidence type="ECO:0000256" key="7">
    <source>
        <dbReference type="ARBA" id="ARBA00023034"/>
    </source>
</evidence>
<keyword evidence="8 9" id="KW-0472">Membrane</keyword>
<dbReference type="OrthoDB" id="542931at2759"/>
<dbReference type="PANTHER" id="PTHR12952">
    <property type="entry name" value="SYS1"/>
    <property type="match status" value="1"/>
</dbReference>
<evidence type="ECO:0000256" key="2">
    <source>
        <dbReference type="ARBA" id="ARBA00008160"/>
    </source>
</evidence>
<evidence type="ECO:0000256" key="8">
    <source>
        <dbReference type="ARBA" id="ARBA00023136"/>
    </source>
</evidence>
<evidence type="ECO:0000256" key="1">
    <source>
        <dbReference type="ARBA" id="ARBA00004653"/>
    </source>
</evidence>
<name>A0A1D2VNW2_9ASCO</name>
<evidence type="ECO:0000256" key="9">
    <source>
        <dbReference type="SAM" id="Phobius"/>
    </source>
</evidence>
<accession>A0A1D2VNW2</accession>
<feature type="transmembrane region" description="Helical" evidence="9">
    <location>
        <begin position="48"/>
        <end position="76"/>
    </location>
</feature>
<dbReference type="RefSeq" id="XP_020049591.1">
    <property type="nucleotide sequence ID" value="XM_020189505.1"/>
</dbReference>
<dbReference type="Proteomes" id="UP000095038">
    <property type="component" value="Unassembled WGS sequence"/>
</dbReference>
<keyword evidence="11" id="KW-1185">Reference proteome</keyword>
<keyword evidence="5" id="KW-0653">Protein transport</keyword>
<dbReference type="GO" id="GO:0005802">
    <property type="term" value="C:trans-Golgi network"/>
    <property type="evidence" value="ECO:0007669"/>
    <property type="project" value="EnsemblFungi"/>
</dbReference>
<dbReference type="GeneID" id="30963141"/>
<dbReference type="GO" id="GO:0006895">
    <property type="term" value="P:Golgi to endosome transport"/>
    <property type="evidence" value="ECO:0007669"/>
    <property type="project" value="EnsemblFungi"/>
</dbReference>
<feature type="transmembrane region" description="Helical" evidence="9">
    <location>
        <begin position="109"/>
        <end position="127"/>
    </location>
</feature>
<dbReference type="GO" id="GO:0043001">
    <property type="term" value="P:Golgi to plasma membrane protein transport"/>
    <property type="evidence" value="ECO:0007669"/>
    <property type="project" value="EnsemblFungi"/>
</dbReference>
<organism evidence="10 11">
    <name type="scientific">Ascoidea rubescens DSM 1968</name>
    <dbReference type="NCBI Taxonomy" id="1344418"/>
    <lineage>
        <taxon>Eukaryota</taxon>
        <taxon>Fungi</taxon>
        <taxon>Dikarya</taxon>
        <taxon>Ascomycota</taxon>
        <taxon>Saccharomycotina</taxon>
        <taxon>Saccharomycetes</taxon>
        <taxon>Ascoideaceae</taxon>
        <taxon>Ascoidea</taxon>
    </lineage>
</organism>
<dbReference type="AlphaFoldDB" id="A0A1D2VNW2"/>
<gene>
    <name evidence="10" type="ORF">ASCRUDRAFT_17799</name>
</gene>
<feature type="transmembrane region" description="Helical" evidence="9">
    <location>
        <begin position="83"/>
        <end position="103"/>
    </location>
</feature>
<protein>
    <recommendedName>
        <fullName evidence="12">Integral membrane protein</fullName>
    </recommendedName>
</protein>
<dbReference type="STRING" id="1344418.A0A1D2VNW2"/>
<dbReference type="PANTHER" id="PTHR12952:SF0">
    <property type="entry name" value="PROTEIN SYS1 HOMOLOG"/>
    <property type="match status" value="1"/>
</dbReference>
<comment type="similarity">
    <text evidence="2">Belongs to the SYS1 family.</text>
</comment>
<dbReference type="InParanoid" id="A0A1D2VNW2"/>
<feature type="non-terminal residue" evidence="10">
    <location>
        <position position="146"/>
    </location>
</feature>
<dbReference type="GO" id="GO:0034067">
    <property type="term" value="P:protein localization to Golgi apparatus"/>
    <property type="evidence" value="ECO:0007669"/>
    <property type="project" value="EnsemblFungi"/>
</dbReference>
<proteinExistence type="inferred from homology"/>
<keyword evidence="6 9" id="KW-1133">Transmembrane helix</keyword>
<keyword evidence="7" id="KW-0333">Golgi apparatus</keyword>
<evidence type="ECO:0000313" key="10">
    <source>
        <dbReference type="EMBL" id="ODV63284.1"/>
    </source>
</evidence>
<evidence type="ECO:0000256" key="6">
    <source>
        <dbReference type="ARBA" id="ARBA00022989"/>
    </source>
</evidence>
<keyword evidence="3" id="KW-0813">Transport</keyword>
<evidence type="ECO:0000313" key="11">
    <source>
        <dbReference type="Proteomes" id="UP000095038"/>
    </source>
</evidence>
<keyword evidence="4 9" id="KW-0812">Transmembrane</keyword>
<evidence type="ECO:0000256" key="3">
    <source>
        <dbReference type="ARBA" id="ARBA00022448"/>
    </source>
</evidence>
<sequence length="146" mass="17051">NAFSPQKLFFQIVLLQSLYYIIATVLFFFTASVSGYEFSFSWVFSWEIISFVNTLGLTLSCLWLLDTLLCVLMITLIVGRSKLAWDFALTLHLINLIVVWLYSSSFPNTFSWWFLQFVNCLILVFLGTMTSRWRELKDSFFDGMVD</sequence>
<dbReference type="GO" id="GO:0005829">
    <property type="term" value="C:cytosol"/>
    <property type="evidence" value="ECO:0007669"/>
    <property type="project" value="GOC"/>
</dbReference>